<feature type="transmembrane region" description="Helical" evidence="1">
    <location>
        <begin position="212"/>
        <end position="234"/>
    </location>
</feature>
<proteinExistence type="predicted"/>
<dbReference type="PANTHER" id="PTHR40761">
    <property type="entry name" value="CONSERVED INTEGRAL MEMBRANE ALANINE VALINE AND LEUCINE RICH PROTEIN-RELATED"/>
    <property type="match status" value="1"/>
</dbReference>
<reference evidence="2 3" key="1">
    <citation type="submission" date="2019-07" db="EMBL/GenBank/DDBJ databases">
        <title>Whole genome shotgun sequence of Pseudonocardia sulfidoxydans NBRC 16205.</title>
        <authorList>
            <person name="Hosoyama A."/>
            <person name="Uohara A."/>
            <person name="Ohji S."/>
            <person name="Ichikawa N."/>
        </authorList>
    </citation>
    <scope>NUCLEOTIDE SEQUENCE [LARGE SCALE GENOMIC DNA]</scope>
    <source>
        <strain evidence="2 3">NBRC 16205</strain>
    </source>
</reference>
<protein>
    <recommendedName>
        <fullName evidence="4">EamA domain-containing protein</fullName>
    </recommendedName>
</protein>
<keyword evidence="1" id="KW-1133">Transmembrane helix</keyword>
<gene>
    <name evidence="2" type="ORF">PSU4_53380</name>
</gene>
<dbReference type="PANTHER" id="PTHR40761:SF1">
    <property type="entry name" value="CONSERVED INTEGRAL MEMBRANE ALANINE VALINE AND LEUCINE RICH PROTEIN-RELATED"/>
    <property type="match status" value="1"/>
</dbReference>
<comment type="caution">
    <text evidence="2">The sequence shown here is derived from an EMBL/GenBank/DDBJ whole genome shotgun (WGS) entry which is preliminary data.</text>
</comment>
<evidence type="ECO:0000313" key="3">
    <source>
        <dbReference type="Proteomes" id="UP000321685"/>
    </source>
</evidence>
<evidence type="ECO:0000256" key="1">
    <source>
        <dbReference type="SAM" id="Phobius"/>
    </source>
</evidence>
<feature type="transmembrane region" description="Helical" evidence="1">
    <location>
        <begin position="240"/>
        <end position="262"/>
    </location>
</feature>
<dbReference type="OrthoDB" id="3569674at2"/>
<feature type="transmembrane region" description="Helical" evidence="1">
    <location>
        <begin position="148"/>
        <end position="166"/>
    </location>
</feature>
<evidence type="ECO:0000313" key="2">
    <source>
        <dbReference type="EMBL" id="GEL26384.1"/>
    </source>
</evidence>
<keyword evidence="1" id="KW-0812">Transmembrane</keyword>
<feature type="transmembrane region" description="Helical" evidence="1">
    <location>
        <begin position="93"/>
        <end position="114"/>
    </location>
</feature>
<name>A0A511DRL2_9PSEU</name>
<feature type="transmembrane region" description="Helical" evidence="1">
    <location>
        <begin position="65"/>
        <end position="86"/>
    </location>
</feature>
<dbReference type="RefSeq" id="WP_147114276.1">
    <property type="nucleotide sequence ID" value="NZ_BJVJ01000087.1"/>
</dbReference>
<keyword evidence="1" id="KW-0472">Membrane</keyword>
<feature type="transmembrane region" description="Helical" evidence="1">
    <location>
        <begin position="41"/>
        <end position="59"/>
    </location>
</feature>
<accession>A0A511DRL2</accession>
<keyword evidence="3" id="KW-1185">Reference proteome</keyword>
<organism evidence="2 3">
    <name type="scientific">Pseudonocardia sulfidoxydans NBRC 16205</name>
    <dbReference type="NCBI Taxonomy" id="1223511"/>
    <lineage>
        <taxon>Bacteria</taxon>
        <taxon>Bacillati</taxon>
        <taxon>Actinomycetota</taxon>
        <taxon>Actinomycetes</taxon>
        <taxon>Pseudonocardiales</taxon>
        <taxon>Pseudonocardiaceae</taxon>
        <taxon>Pseudonocardia</taxon>
    </lineage>
</organism>
<feature type="transmembrane region" description="Helical" evidence="1">
    <location>
        <begin position="186"/>
        <end position="205"/>
    </location>
</feature>
<dbReference type="EMBL" id="BJVJ01000087">
    <property type="protein sequence ID" value="GEL26384.1"/>
    <property type="molecule type" value="Genomic_DNA"/>
</dbReference>
<feature type="transmembrane region" description="Helical" evidence="1">
    <location>
        <begin position="126"/>
        <end position="143"/>
    </location>
</feature>
<evidence type="ECO:0008006" key="4">
    <source>
        <dbReference type="Google" id="ProtNLM"/>
    </source>
</evidence>
<dbReference type="SUPFAM" id="SSF103481">
    <property type="entry name" value="Multidrug resistance efflux transporter EmrE"/>
    <property type="match status" value="1"/>
</dbReference>
<sequence length="272" mass="28018">MVLGLAFAVAAMVLNCVAGLLQSDATTRTTRRRPLALQPRFILGLFVDGLAWVCTVVALRFLPVFAVQAILGGSIALTALAVRWIWGTRLSVLDRVAIGGCVVGLVLIAGAAGVDRPEGAGTAADVVLGISLGVLAAVTIVLYNSRLAWLLALVAGLGFGGTSLAVRSVHIGPDGLDVVALLAQPATYMLVGFWFVGIVTFARALSRGDLSVVTAVFTVTEVVVPGLVAIGLLGDRVRDGWIAPFVVGLVLAAAGVVALAGSSTQRKGQWQR</sequence>
<dbReference type="AlphaFoldDB" id="A0A511DRL2"/>
<feature type="transmembrane region" description="Helical" evidence="1">
    <location>
        <begin position="6"/>
        <end position="21"/>
    </location>
</feature>
<dbReference type="InterPro" id="IPR037185">
    <property type="entry name" value="EmrE-like"/>
</dbReference>
<dbReference type="Proteomes" id="UP000321685">
    <property type="component" value="Unassembled WGS sequence"/>
</dbReference>